<dbReference type="PANTHER" id="PTHR46378:SF1">
    <property type="entry name" value="STEROL REGULATORY ELEMENT-BINDING PROTEIN CLEAVAGE-ACTIVATING PROTEIN"/>
    <property type="match status" value="1"/>
</dbReference>
<feature type="chain" id="PRO_5002162357" description="Sterol regulatory element-binding protein cleavage-activating protein" evidence="18">
    <location>
        <begin position="19"/>
        <end position="1422"/>
    </location>
</feature>
<keyword evidence="8" id="KW-0256">Endoplasmic reticulum</keyword>
<keyword evidence="10" id="KW-0333">Golgi apparatus</keyword>
<dbReference type="GO" id="GO:0008202">
    <property type="term" value="P:steroid metabolic process"/>
    <property type="evidence" value="ECO:0007669"/>
    <property type="project" value="UniProtKB-KW"/>
</dbReference>
<evidence type="ECO:0000256" key="11">
    <source>
        <dbReference type="ARBA" id="ARBA00023098"/>
    </source>
</evidence>
<dbReference type="GO" id="GO:0045540">
    <property type="term" value="P:regulation of cholesterol biosynthetic process"/>
    <property type="evidence" value="ECO:0007669"/>
    <property type="project" value="TreeGrafter"/>
</dbReference>
<evidence type="ECO:0000256" key="6">
    <source>
        <dbReference type="ARBA" id="ARBA00022692"/>
    </source>
</evidence>
<dbReference type="InterPro" id="IPR036322">
    <property type="entry name" value="WD40_repeat_dom_sf"/>
</dbReference>
<feature type="transmembrane region" description="Helical" evidence="17">
    <location>
        <begin position="376"/>
        <end position="394"/>
    </location>
</feature>
<feature type="signal peptide" evidence="18">
    <location>
        <begin position="1"/>
        <end position="18"/>
    </location>
</feature>
<reference evidence="20 21" key="1">
    <citation type="submission" date="2014-04" db="EMBL/GenBank/DDBJ databases">
        <authorList>
            <consortium name="DOE Joint Genome Institute"/>
            <person name="Kuo A."/>
            <person name="Tarkka M."/>
            <person name="Buscot F."/>
            <person name="Kohler A."/>
            <person name="Nagy L.G."/>
            <person name="Floudas D."/>
            <person name="Copeland A."/>
            <person name="Barry K.W."/>
            <person name="Cichocki N."/>
            <person name="Veneault-Fourrey C."/>
            <person name="LaButti K."/>
            <person name="Lindquist E.A."/>
            <person name="Lipzen A."/>
            <person name="Lundell T."/>
            <person name="Morin E."/>
            <person name="Murat C."/>
            <person name="Sun H."/>
            <person name="Tunlid A."/>
            <person name="Henrissat B."/>
            <person name="Grigoriev I.V."/>
            <person name="Hibbett D.S."/>
            <person name="Martin F."/>
            <person name="Nordberg H.P."/>
            <person name="Cantor M.N."/>
            <person name="Hua S.X."/>
        </authorList>
    </citation>
    <scope>NUCLEOTIDE SEQUENCE [LARGE SCALE GENOMIC DNA]</scope>
    <source>
        <strain evidence="20 21">F 1598</strain>
    </source>
</reference>
<dbReference type="SUPFAM" id="SSF50978">
    <property type="entry name" value="WD40 repeat-like"/>
    <property type="match status" value="1"/>
</dbReference>
<feature type="region of interest" description="Disordered" evidence="16">
    <location>
        <begin position="1039"/>
        <end position="1058"/>
    </location>
</feature>
<evidence type="ECO:0000256" key="5">
    <source>
        <dbReference type="ARBA" id="ARBA00022574"/>
    </source>
</evidence>
<evidence type="ECO:0000256" key="12">
    <source>
        <dbReference type="ARBA" id="ARBA00023121"/>
    </source>
</evidence>
<accession>A0A0C3CCS4</accession>
<feature type="region of interest" description="Disordered" evidence="16">
    <location>
        <begin position="1210"/>
        <end position="1229"/>
    </location>
</feature>
<name>A0A0C3CCS4_PILCF</name>
<dbReference type="InterPro" id="IPR000731">
    <property type="entry name" value="SSD"/>
</dbReference>
<protein>
    <recommendedName>
        <fullName evidence="4">Sterol regulatory element-binding protein cleavage-activating protein</fullName>
    </recommendedName>
</protein>
<keyword evidence="11" id="KW-0443">Lipid metabolism</keyword>
<dbReference type="GO" id="GO:0032934">
    <property type="term" value="F:sterol binding"/>
    <property type="evidence" value="ECO:0007669"/>
    <property type="project" value="InterPro"/>
</dbReference>
<evidence type="ECO:0000256" key="1">
    <source>
        <dbReference type="ARBA" id="ARBA00004477"/>
    </source>
</evidence>
<evidence type="ECO:0000256" key="4">
    <source>
        <dbReference type="ARBA" id="ARBA00019541"/>
    </source>
</evidence>
<proteinExistence type="inferred from homology"/>
<keyword evidence="15" id="KW-0753">Steroid metabolism</keyword>
<evidence type="ECO:0000313" key="21">
    <source>
        <dbReference type="Proteomes" id="UP000054166"/>
    </source>
</evidence>
<dbReference type="InterPro" id="IPR030225">
    <property type="entry name" value="SCAP"/>
</dbReference>
<evidence type="ECO:0000256" key="7">
    <source>
        <dbReference type="ARBA" id="ARBA00022737"/>
    </source>
</evidence>
<dbReference type="STRING" id="765440.A0A0C3CCS4"/>
<evidence type="ECO:0000313" key="20">
    <source>
        <dbReference type="EMBL" id="KIM87482.1"/>
    </source>
</evidence>
<dbReference type="PROSITE" id="PS50156">
    <property type="entry name" value="SSD"/>
    <property type="match status" value="1"/>
</dbReference>
<dbReference type="EMBL" id="KN832979">
    <property type="protein sequence ID" value="KIM87482.1"/>
    <property type="molecule type" value="Genomic_DNA"/>
</dbReference>
<evidence type="ECO:0000256" key="9">
    <source>
        <dbReference type="ARBA" id="ARBA00022989"/>
    </source>
</evidence>
<dbReference type="GO" id="GO:0000139">
    <property type="term" value="C:Golgi membrane"/>
    <property type="evidence" value="ECO:0007669"/>
    <property type="project" value="UniProtKB-SubCell"/>
</dbReference>
<evidence type="ECO:0000256" key="18">
    <source>
        <dbReference type="SAM" id="SignalP"/>
    </source>
</evidence>
<keyword evidence="12" id="KW-0446">Lipid-binding</keyword>
<reference evidence="21" key="2">
    <citation type="submission" date="2015-01" db="EMBL/GenBank/DDBJ databases">
        <title>Evolutionary Origins and Diversification of the Mycorrhizal Mutualists.</title>
        <authorList>
            <consortium name="DOE Joint Genome Institute"/>
            <consortium name="Mycorrhizal Genomics Consortium"/>
            <person name="Kohler A."/>
            <person name="Kuo A."/>
            <person name="Nagy L.G."/>
            <person name="Floudas D."/>
            <person name="Copeland A."/>
            <person name="Barry K.W."/>
            <person name="Cichocki N."/>
            <person name="Veneault-Fourrey C."/>
            <person name="LaButti K."/>
            <person name="Lindquist E.A."/>
            <person name="Lipzen A."/>
            <person name="Lundell T."/>
            <person name="Morin E."/>
            <person name="Murat C."/>
            <person name="Riley R."/>
            <person name="Ohm R."/>
            <person name="Sun H."/>
            <person name="Tunlid A."/>
            <person name="Henrissat B."/>
            <person name="Grigoriev I.V."/>
            <person name="Hibbett D.S."/>
            <person name="Martin F."/>
        </authorList>
    </citation>
    <scope>NUCLEOTIDE SEQUENCE [LARGE SCALE GENOMIC DNA]</scope>
    <source>
        <strain evidence="21">F 1598</strain>
    </source>
</reference>
<keyword evidence="7" id="KW-0677">Repeat</keyword>
<evidence type="ECO:0000256" key="8">
    <source>
        <dbReference type="ARBA" id="ARBA00022824"/>
    </source>
</evidence>
<feature type="domain" description="SSD" evidence="19">
    <location>
        <begin position="264"/>
        <end position="426"/>
    </location>
</feature>
<keyword evidence="6 17" id="KW-0812">Transmembrane</keyword>
<sequence>MILISSVVITSLFYPALAIYSSSFPHAQKSTTSILDSFLASSAVSGFYAQHDLRNLWEGHQALRVVEDAVSRAKCGKQRTLRVERVLIQSPVAEDSDSGALNHQILESTLKLEQTISKVLTSRKQNCLSKPDGQCFVLSPLAFWDHSLSNLRSDTNILDTLSLSGGPNNVSIAGIPLSPSMVIAGRGSYEFEQGNKFDYAEFLALTYFFPDLDCFGSGEHMAWIGAVRDAVARGTDVDAETQEPTLIALEYDTSPTRHSHFSAISLFLYLAYITFFIYVGRSMRDMVAVHSRIGLTFTALVEIAVSTVTSLSVCALVGFRVTMVPWELLPIVIVFVGAENMFSLVDAVTRTPITLAVKQRIAVGLSNAGTSNTLKVVSYNAILGVLAVLAGRAGAGAIAQFCAFAIVVLVAHWFLAHTFFLAVLSIDIQRLELDELLRQDTSLASVSNGGMAKVSAPLQNMGPSNSRWQKFVLAKRGYFRRRVTKDISLVLLLAIAATLYYTTSPASSRAELETNPSPRGALSRGKTNIILPSASHPSPAWHIWKTLNPDEDPLLHLRIEMPTIVTFRSDLTGKQIETDLKLKVSRPRFPRTLKSVLWFFKIVVLPITATTTALYFLCLYLLKDAELLEAQRNRAESSPQDPDEKTPLQGRISFTTMPRAFSTDVELLAASKDGRVIASVGMHNELAITWRRDHDNQTLTSIDTTDVLLGAVNNLSVASAITALSVDEKADFCAVGTGAGVVAVWSIGDGRVMSLPHLVLESSSSGIVELQFAPTTSTTLIAIYENGTAAKWIIDDISAVTYLTPRHRRRIIKCTAIRVHADNRLLVAFSMQDGSLELIEITECGSILLPDCLLHAGNPADPISQVGACSAEFGGIQHLIIGAATEAGAVSLWDGRTGECIYILDDVYGEIRNLRISPVPCETCRYCGKLPVENFTVSFSVGNIVLFHRAYLSVPTMRCSCTRGLPPLAIARDIRNGRRSRSNSLVSSVGAISPANVRLRLSATNSQAALDTSSFPISGHGVRSRRASDKDALRRTENTTLPLVTDEHDSSHPVGPLDASTPSPRIFTAWHNLVVIRLTEASCDRGSWDILGSNIVGVRRKARSHGKPQDRAITQVSVDSSHGLTAAALDRWEFWTFDPSSSRLQSSPLTGLIDHHPTENHLHSHASKVPRLPFTRVSPFFSSGSHGFGGFGNTVGRVVFVRILAPVKLSPSHGGKSNNSKTKRPQSFAAPGFDDNDAAMIQAQEAFDPKTTRNLWAPISKLPNNTLAHIFLMVHDDDAAVACNAGILPFSMVASQTHKTIDIAIYDIWTRIAVLPRCIWKGWRNVLSILASDSRSQIIGKFAMLTFRTTITLKVSAFTITTPTTVTLLNLTSIANACGAISICTNTTYENTATQAAQLIVTTMLLKSSIWSSHICTDVAAS</sequence>
<dbReference type="InParanoid" id="A0A0C3CCS4"/>
<comment type="subcellular location">
    <subcellularLocation>
        <location evidence="1">Endoplasmic reticulum membrane</location>
        <topology evidence="1">Multi-pass membrane protein</topology>
    </subcellularLocation>
    <subcellularLocation>
        <location evidence="2">Golgi apparatus membrane</location>
        <topology evidence="2">Multi-pass membrane protein</topology>
    </subcellularLocation>
</comment>
<dbReference type="InterPro" id="IPR015943">
    <property type="entry name" value="WD40/YVTN_repeat-like_dom_sf"/>
</dbReference>
<feature type="transmembrane region" description="Helical" evidence="17">
    <location>
        <begin position="401"/>
        <end position="426"/>
    </location>
</feature>
<keyword evidence="14" id="KW-0325">Glycoprotein</keyword>
<dbReference type="OrthoDB" id="6510177at2759"/>
<keyword evidence="21" id="KW-1185">Reference proteome</keyword>
<feature type="transmembrane region" description="Helical" evidence="17">
    <location>
        <begin position="293"/>
        <end position="319"/>
    </location>
</feature>
<evidence type="ECO:0000256" key="15">
    <source>
        <dbReference type="ARBA" id="ARBA00023221"/>
    </source>
</evidence>
<dbReference type="GO" id="GO:0032933">
    <property type="term" value="P:SREBP signaling pathway"/>
    <property type="evidence" value="ECO:0007669"/>
    <property type="project" value="InterPro"/>
</dbReference>
<keyword evidence="13 17" id="KW-0472">Membrane</keyword>
<evidence type="ECO:0000256" key="3">
    <source>
        <dbReference type="ARBA" id="ARBA00007410"/>
    </source>
</evidence>
<dbReference type="GO" id="GO:0032936">
    <property type="term" value="C:SREBP-SCAP complex"/>
    <property type="evidence" value="ECO:0007669"/>
    <property type="project" value="TreeGrafter"/>
</dbReference>
<evidence type="ECO:0000256" key="16">
    <source>
        <dbReference type="SAM" id="MobiDB-lite"/>
    </source>
</evidence>
<evidence type="ECO:0000259" key="19">
    <source>
        <dbReference type="PROSITE" id="PS50156"/>
    </source>
</evidence>
<evidence type="ECO:0000256" key="10">
    <source>
        <dbReference type="ARBA" id="ARBA00023034"/>
    </source>
</evidence>
<dbReference type="PANTHER" id="PTHR46378">
    <property type="entry name" value="STEROL REGULATORY ELEMENT-BINDING PROTEIN CLEAVAGE-ACTIVATING PROTEIN"/>
    <property type="match status" value="1"/>
</dbReference>
<comment type="similarity">
    <text evidence="3">Belongs to the WD repeat SCAP family.</text>
</comment>
<dbReference type="Proteomes" id="UP000054166">
    <property type="component" value="Unassembled WGS sequence"/>
</dbReference>
<organism evidence="20 21">
    <name type="scientific">Piloderma croceum (strain F 1598)</name>
    <dbReference type="NCBI Taxonomy" id="765440"/>
    <lineage>
        <taxon>Eukaryota</taxon>
        <taxon>Fungi</taxon>
        <taxon>Dikarya</taxon>
        <taxon>Basidiomycota</taxon>
        <taxon>Agaricomycotina</taxon>
        <taxon>Agaricomycetes</taxon>
        <taxon>Agaricomycetidae</taxon>
        <taxon>Atheliales</taxon>
        <taxon>Atheliaceae</taxon>
        <taxon>Piloderma</taxon>
    </lineage>
</organism>
<evidence type="ECO:0000256" key="2">
    <source>
        <dbReference type="ARBA" id="ARBA00004653"/>
    </source>
</evidence>
<keyword evidence="5" id="KW-0853">WD repeat</keyword>
<dbReference type="HOGENOM" id="CLU_003290_0_0_1"/>
<dbReference type="GO" id="GO:0005789">
    <property type="term" value="C:endoplasmic reticulum membrane"/>
    <property type="evidence" value="ECO:0007669"/>
    <property type="project" value="UniProtKB-SubCell"/>
</dbReference>
<evidence type="ECO:0000256" key="14">
    <source>
        <dbReference type="ARBA" id="ARBA00023180"/>
    </source>
</evidence>
<dbReference type="Gene3D" id="2.130.10.10">
    <property type="entry name" value="YVTN repeat-like/Quinoprotein amine dehydrogenase"/>
    <property type="match status" value="1"/>
</dbReference>
<feature type="transmembrane region" description="Helical" evidence="17">
    <location>
        <begin position="596"/>
        <end position="622"/>
    </location>
</feature>
<evidence type="ECO:0000256" key="13">
    <source>
        <dbReference type="ARBA" id="ARBA00023136"/>
    </source>
</evidence>
<dbReference type="Pfam" id="PF12349">
    <property type="entry name" value="Sterol-sensing"/>
    <property type="match status" value="1"/>
</dbReference>
<keyword evidence="9 17" id="KW-1133">Transmembrane helix</keyword>
<keyword evidence="18" id="KW-0732">Signal</keyword>
<gene>
    <name evidence="20" type="ORF">PILCRDRAFT_3933</name>
</gene>
<evidence type="ECO:0000256" key="17">
    <source>
        <dbReference type="SAM" id="Phobius"/>
    </source>
</evidence>
<dbReference type="InterPro" id="IPR053958">
    <property type="entry name" value="HMGCR/SNAP/NPC1-like_SSD"/>
</dbReference>
<feature type="transmembrane region" description="Helical" evidence="17">
    <location>
        <begin position="261"/>
        <end position="281"/>
    </location>
</feature>